<reference evidence="1" key="1">
    <citation type="submission" date="2021-11" db="EMBL/GenBank/DDBJ databases">
        <title>Isoprene-degrading acetogen.</title>
        <authorList>
            <person name="Yang Y."/>
            <person name="Jin H."/>
            <person name="Yan J."/>
        </authorList>
    </citation>
    <scope>NUCLEOTIDE SEQUENCE</scope>
    <source>
        <strain evidence="1">Berkeley</strain>
    </source>
</reference>
<gene>
    <name evidence="1" type="ORF">LNN31_08380</name>
</gene>
<accession>A0ABY6HJG0</accession>
<evidence type="ECO:0000313" key="1">
    <source>
        <dbReference type="EMBL" id="UYO64425.1"/>
    </source>
</evidence>
<sequence length="210" mass="24343">MVDVLITVVVALVTTLVTVYSQDRLSGFLHKNQRKREYENSEFPTIVQCGRHDDKYIKDLWKKPNPINQIKIVVKLEKKNDREFASEKDIFYQECSEEELDVKNDLESLDHCEELKIIAIENNTRKTFNLIRITCLGESYSPIEFSNLDSKVLTSNTNMIIVIKGYKSDLSNMVLLDQSNYIVFDFTSVRIGDSSKRSTHLANSFLNRYS</sequence>
<dbReference type="EMBL" id="CP087994">
    <property type="protein sequence ID" value="UYO64425.1"/>
    <property type="molecule type" value="Genomic_DNA"/>
</dbReference>
<dbReference type="RefSeq" id="WP_228881311.1">
    <property type="nucleotide sequence ID" value="NZ_CABIIK010000033.1"/>
</dbReference>
<keyword evidence="2" id="KW-1185">Reference proteome</keyword>
<protein>
    <submittedName>
        <fullName evidence="1">Uncharacterized protein</fullName>
    </submittedName>
</protein>
<dbReference type="Proteomes" id="UP001163550">
    <property type="component" value="Chromosome"/>
</dbReference>
<evidence type="ECO:0000313" key="2">
    <source>
        <dbReference type="Proteomes" id="UP001163550"/>
    </source>
</evidence>
<proteinExistence type="predicted"/>
<organism evidence="1 2">
    <name type="scientific">Acetobacterium wieringae</name>
    <dbReference type="NCBI Taxonomy" id="52694"/>
    <lineage>
        <taxon>Bacteria</taxon>
        <taxon>Bacillati</taxon>
        <taxon>Bacillota</taxon>
        <taxon>Clostridia</taxon>
        <taxon>Eubacteriales</taxon>
        <taxon>Eubacteriaceae</taxon>
        <taxon>Acetobacterium</taxon>
    </lineage>
</organism>
<name>A0ABY6HJG0_9FIRM</name>